<evidence type="ECO:0000256" key="1">
    <source>
        <dbReference type="ARBA" id="ARBA00022553"/>
    </source>
</evidence>
<evidence type="ECO:0000259" key="3">
    <source>
        <dbReference type="PROSITE" id="PS50110"/>
    </source>
</evidence>
<dbReference type="InterPro" id="IPR050595">
    <property type="entry name" value="Bact_response_regulator"/>
</dbReference>
<dbReference type="RefSeq" id="WP_089274206.1">
    <property type="nucleotide sequence ID" value="NZ_FZOC01000003.1"/>
</dbReference>
<dbReference type="Gene3D" id="3.40.50.2300">
    <property type="match status" value="1"/>
</dbReference>
<dbReference type="SUPFAM" id="SSF52172">
    <property type="entry name" value="CheY-like"/>
    <property type="match status" value="1"/>
</dbReference>
<feature type="modified residue" description="4-aspartylphosphate" evidence="2">
    <location>
        <position position="53"/>
    </location>
</feature>
<feature type="domain" description="Response regulatory" evidence="3">
    <location>
        <begin position="4"/>
        <end position="121"/>
    </location>
</feature>
<dbReference type="InterPro" id="IPR011006">
    <property type="entry name" value="CheY-like_superfamily"/>
</dbReference>
<proteinExistence type="predicted"/>
<accession>A0A239A0W6</accession>
<dbReference type="PANTHER" id="PTHR44591:SF23">
    <property type="entry name" value="CHEY SUBFAMILY"/>
    <property type="match status" value="1"/>
</dbReference>
<keyword evidence="5" id="KW-1185">Reference proteome</keyword>
<dbReference type="PROSITE" id="PS50110">
    <property type="entry name" value="RESPONSE_REGULATORY"/>
    <property type="match status" value="1"/>
</dbReference>
<dbReference type="Proteomes" id="UP000198324">
    <property type="component" value="Unassembled WGS sequence"/>
</dbReference>
<dbReference type="PANTHER" id="PTHR44591">
    <property type="entry name" value="STRESS RESPONSE REGULATOR PROTEIN 1"/>
    <property type="match status" value="1"/>
</dbReference>
<dbReference type="OrthoDB" id="9794815at2"/>
<evidence type="ECO:0000313" key="5">
    <source>
        <dbReference type="Proteomes" id="UP000198324"/>
    </source>
</evidence>
<sequence>MPHRILVVDDDTDVRDLVCRMLEQDGYEAVPAKDGRQALERLSLLPPDLVITDVVMPDVDGFEVLLKLRHLAPGVETMVMSGGGRVAPDFYLETARRLGARAVLRKPFTKAEILAAVRDILGPGQGQQPPSQES</sequence>
<reference evidence="4 5" key="1">
    <citation type="submission" date="2017-06" db="EMBL/GenBank/DDBJ databases">
        <authorList>
            <person name="Kim H.J."/>
            <person name="Triplett B.A."/>
        </authorList>
    </citation>
    <scope>NUCLEOTIDE SEQUENCE [LARGE SCALE GENOMIC DNA]</scope>
    <source>
        <strain evidence="4 5">DSM 13116</strain>
    </source>
</reference>
<gene>
    <name evidence="4" type="ORF">SAMN04488503_1737</name>
</gene>
<name>A0A239A0W6_9BACT</name>
<dbReference type="SMART" id="SM00448">
    <property type="entry name" value="REC"/>
    <property type="match status" value="1"/>
</dbReference>
<dbReference type="InterPro" id="IPR001789">
    <property type="entry name" value="Sig_transdc_resp-reg_receiver"/>
</dbReference>
<dbReference type="GO" id="GO:0000160">
    <property type="term" value="P:phosphorelay signal transduction system"/>
    <property type="evidence" value="ECO:0007669"/>
    <property type="project" value="InterPro"/>
</dbReference>
<organism evidence="4 5">
    <name type="scientific">Humidesulfovibrio mexicanus</name>
    <dbReference type="NCBI Taxonomy" id="147047"/>
    <lineage>
        <taxon>Bacteria</taxon>
        <taxon>Pseudomonadati</taxon>
        <taxon>Thermodesulfobacteriota</taxon>
        <taxon>Desulfovibrionia</taxon>
        <taxon>Desulfovibrionales</taxon>
        <taxon>Desulfovibrionaceae</taxon>
        <taxon>Humidesulfovibrio</taxon>
    </lineage>
</organism>
<evidence type="ECO:0000256" key="2">
    <source>
        <dbReference type="PROSITE-ProRule" id="PRU00169"/>
    </source>
</evidence>
<dbReference type="EMBL" id="FZOC01000003">
    <property type="protein sequence ID" value="SNR88941.1"/>
    <property type="molecule type" value="Genomic_DNA"/>
</dbReference>
<evidence type="ECO:0000313" key="4">
    <source>
        <dbReference type="EMBL" id="SNR88941.1"/>
    </source>
</evidence>
<dbReference type="Pfam" id="PF00072">
    <property type="entry name" value="Response_reg"/>
    <property type="match status" value="1"/>
</dbReference>
<protein>
    <submittedName>
        <fullName evidence="4">Response regulator receiver domain-containing protein</fullName>
    </submittedName>
</protein>
<keyword evidence="1 2" id="KW-0597">Phosphoprotein</keyword>
<dbReference type="AlphaFoldDB" id="A0A239A0W6"/>